<dbReference type="InterPro" id="IPR002885">
    <property type="entry name" value="PPR_rpt"/>
</dbReference>
<protein>
    <recommendedName>
        <fullName evidence="5">Pentatricopeptide repeat-containing protein</fullName>
    </recommendedName>
</protein>
<comment type="similarity">
    <text evidence="2">Belongs to the PPR family. PCMP-E subfamily.</text>
</comment>
<evidence type="ECO:0000256" key="1">
    <source>
        <dbReference type="ARBA" id="ARBA00022737"/>
    </source>
</evidence>
<dbReference type="Gene3D" id="1.25.40.10">
    <property type="entry name" value="Tetratricopeptide repeat domain"/>
    <property type="match status" value="1"/>
</dbReference>
<reference evidence="4" key="1">
    <citation type="submission" date="2018-02" db="EMBL/GenBank/DDBJ databases">
        <title>Rhizophora mucronata_Transcriptome.</title>
        <authorList>
            <person name="Meera S.P."/>
            <person name="Sreeshan A."/>
            <person name="Augustine A."/>
        </authorList>
    </citation>
    <scope>NUCLEOTIDE SEQUENCE</scope>
    <source>
        <tissue evidence="4">Leaf</tissue>
    </source>
</reference>
<dbReference type="Pfam" id="PF01535">
    <property type="entry name" value="PPR"/>
    <property type="match status" value="3"/>
</dbReference>
<dbReference type="Pfam" id="PF20431">
    <property type="entry name" value="E_motif"/>
    <property type="match status" value="1"/>
</dbReference>
<keyword evidence="1" id="KW-0677">Repeat</keyword>
<evidence type="ECO:0000313" key="4">
    <source>
        <dbReference type="EMBL" id="MBX49024.1"/>
    </source>
</evidence>
<feature type="repeat" description="PPR" evidence="3">
    <location>
        <begin position="5"/>
        <end position="39"/>
    </location>
</feature>
<dbReference type="NCBIfam" id="TIGR00756">
    <property type="entry name" value="PPR"/>
    <property type="match status" value="2"/>
</dbReference>
<evidence type="ECO:0000256" key="2">
    <source>
        <dbReference type="ARBA" id="ARBA00061659"/>
    </source>
</evidence>
<proteinExistence type="inferred from homology"/>
<dbReference type="PANTHER" id="PTHR47926">
    <property type="entry name" value="PENTATRICOPEPTIDE REPEAT-CONTAINING PROTEIN"/>
    <property type="match status" value="1"/>
</dbReference>
<evidence type="ECO:0008006" key="5">
    <source>
        <dbReference type="Google" id="ProtNLM"/>
    </source>
</evidence>
<dbReference type="InterPro" id="IPR011990">
    <property type="entry name" value="TPR-like_helical_dom_sf"/>
</dbReference>
<dbReference type="EMBL" id="GGEC01068540">
    <property type="protein sequence ID" value="MBX49024.1"/>
    <property type="molecule type" value="Transcribed_RNA"/>
</dbReference>
<dbReference type="FunFam" id="1.25.40.10:FF:000212">
    <property type="entry name" value="Pentatricopeptide repeat-containing protein At2g03380, mitochondrial"/>
    <property type="match status" value="1"/>
</dbReference>
<dbReference type="AlphaFoldDB" id="A0A2P2P2P8"/>
<dbReference type="PANTHER" id="PTHR47926:SF363">
    <property type="entry name" value="PENTATRICOPEPTIDE REPEAT-CONTAINING PROTEIN"/>
    <property type="match status" value="1"/>
</dbReference>
<name>A0A2P2P2P8_RHIMU</name>
<organism evidence="4">
    <name type="scientific">Rhizophora mucronata</name>
    <name type="common">Asiatic mangrove</name>
    <dbReference type="NCBI Taxonomy" id="61149"/>
    <lineage>
        <taxon>Eukaryota</taxon>
        <taxon>Viridiplantae</taxon>
        <taxon>Streptophyta</taxon>
        <taxon>Embryophyta</taxon>
        <taxon>Tracheophyta</taxon>
        <taxon>Spermatophyta</taxon>
        <taxon>Magnoliopsida</taxon>
        <taxon>eudicotyledons</taxon>
        <taxon>Gunneridae</taxon>
        <taxon>Pentapetalae</taxon>
        <taxon>rosids</taxon>
        <taxon>fabids</taxon>
        <taxon>Malpighiales</taxon>
        <taxon>Rhizophoraceae</taxon>
        <taxon>Rhizophora</taxon>
    </lineage>
</organism>
<sequence>MEEKGSVTWSAMIGGYGVQGDVGSSLALFGDMLKEELQPNEVIFTNILSACSHTGMIEEGWKNFTEMCQNHNFMPSMKHYVCMVDMLARAGRLEEALKFIENMPVQPDVRIFGAFLHGCQLHSRFDFGEVAIKRMLELHPDKACYYVLICNLYAKDGRWSNVKQVRELMRQRGLTKSPGYSLMEMDIGYDIQHFRVAAVG</sequence>
<dbReference type="InterPro" id="IPR046960">
    <property type="entry name" value="PPR_At4g14850-like_plant"/>
</dbReference>
<dbReference type="PROSITE" id="PS51375">
    <property type="entry name" value="PPR"/>
    <property type="match status" value="1"/>
</dbReference>
<dbReference type="InterPro" id="IPR046848">
    <property type="entry name" value="E_motif"/>
</dbReference>
<dbReference type="GO" id="GO:0009451">
    <property type="term" value="P:RNA modification"/>
    <property type="evidence" value="ECO:0007669"/>
    <property type="project" value="InterPro"/>
</dbReference>
<dbReference type="GO" id="GO:0003723">
    <property type="term" value="F:RNA binding"/>
    <property type="evidence" value="ECO:0007669"/>
    <property type="project" value="InterPro"/>
</dbReference>
<evidence type="ECO:0000256" key="3">
    <source>
        <dbReference type="PROSITE-ProRule" id="PRU00708"/>
    </source>
</evidence>
<accession>A0A2P2P2P8</accession>